<name>A0ABU6XS84_9FABA</name>
<accession>A0ABU6XS84</accession>
<keyword evidence="3" id="KW-1185">Reference proteome</keyword>
<dbReference type="EMBL" id="JASCZI010212674">
    <property type="protein sequence ID" value="MED6200054.1"/>
    <property type="molecule type" value="Genomic_DNA"/>
</dbReference>
<gene>
    <name evidence="2" type="ORF">PIB30_081578</name>
</gene>
<organism evidence="2 3">
    <name type="scientific">Stylosanthes scabra</name>
    <dbReference type="NCBI Taxonomy" id="79078"/>
    <lineage>
        <taxon>Eukaryota</taxon>
        <taxon>Viridiplantae</taxon>
        <taxon>Streptophyta</taxon>
        <taxon>Embryophyta</taxon>
        <taxon>Tracheophyta</taxon>
        <taxon>Spermatophyta</taxon>
        <taxon>Magnoliopsida</taxon>
        <taxon>eudicotyledons</taxon>
        <taxon>Gunneridae</taxon>
        <taxon>Pentapetalae</taxon>
        <taxon>rosids</taxon>
        <taxon>fabids</taxon>
        <taxon>Fabales</taxon>
        <taxon>Fabaceae</taxon>
        <taxon>Papilionoideae</taxon>
        <taxon>50 kb inversion clade</taxon>
        <taxon>dalbergioids sensu lato</taxon>
        <taxon>Dalbergieae</taxon>
        <taxon>Pterocarpus clade</taxon>
        <taxon>Stylosanthes</taxon>
    </lineage>
</organism>
<evidence type="ECO:0000256" key="1">
    <source>
        <dbReference type="SAM" id="MobiDB-lite"/>
    </source>
</evidence>
<feature type="compositionally biased region" description="Basic residues" evidence="1">
    <location>
        <begin position="63"/>
        <end position="82"/>
    </location>
</feature>
<evidence type="ECO:0000313" key="2">
    <source>
        <dbReference type="EMBL" id="MED6200054.1"/>
    </source>
</evidence>
<reference evidence="2 3" key="1">
    <citation type="journal article" date="2023" name="Plants (Basel)">
        <title>Bridging the Gap: Combining Genomics and Transcriptomics Approaches to Understand Stylosanthes scabra, an Orphan Legume from the Brazilian Caatinga.</title>
        <authorList>
            <person name="Ferreira-Neto J.R.C."/>
            <person name="da Silva M.D."/>
            <person name="Binneck E."/>
            <person name="de Melo N.F."/>
            <person name="da Silva R.H."/>
            <person name="de Melo A.L.T.M."/>
            <person name="Pandolfi V."/>
            <person name="Bustamante F.O."/>
            <person name="Brasileiro-Vidal A.C."/>
            <person name="Benko-Iseppon A.M."/>
        </authorList>
    </citation>
    <scope>NUCLEOTIDE SEQUENCE [LARGE SCALE GENOMIC DNA]</scope>
    <source>
        <tissue evidence="2">Leaves</tissue>
    </source>
</reference>
<proteinExistence type="predicted"/>
<protein>
    <submittedName>
        <fullName evidence="2">Uncharacterized protein</fullName>
    </submittedName>
</protein>
<comment type="caution">
    <text evidence="2">The sequence shown here is derived from an EMBL/GenBank/DDBJ whole genome shotgun (WGS) entry which is preliminary data.</text>
</comment>
<dbReference type="Proteomes" id="UP001341840">
    <property type="component" value="Unassembled WGS sequence"/>
</dbReference>
<feature type="compositionally biased region" description="Basic and acidic residues" evidence="1">
    <location>
        <begin position="39"/>
        <end position="55"/>
    </location>
</feature>
<sequence length="138" mass="15693">MYALALKGKTSLDLLTILSSSFVYKVYENPTINHALGQAEDKRGEDSRSKIEKGKGLRNTTPVRKKKRKEMVKFVKKGRKHEKGSPNGKFEEDKAREKIELKCASVDDLISKLKAFKGALHNNKSLNTHLVQDHSKWK</sequence>
<feature type="region of interest" description="Disordered" evidence="1">
    <location>
        <begin position="35"/>
        <end position="94"/>
    </location>
</feature>
<evidence type="ECO:0000313" key="3">
    <source>
        <dbReference type="Proteomes" id="UP001341840"/>
    </source>
</evidence>